<dbReference type="SUPFAM" id="SSF46689">
    <property type="entry name" value="Homeodomain-like"/>
    <property type="match status" value="1"/>
</dbReference>
<proteinExistence type="predicted"/>
<dbReference type="InterPro" id="IPR036271">
    <property type="entry name" value="Tet_transcr_reg_TetR-rel_C_sf"/>
</dbReference>
<reference evidence="2" key="1">
    <citation type="submission" date="2019-09" db="EMBL/GenBank/DDBJ databases">
        <title>Yersinia canariae sp. nov., isolated from a human yersiniosis case.</title>
        <authorList>
            <person name="Nguyen S.V."/>
            <person name="Greig D."/>
            <person name="Hurley D."/>
            <person name="Cao Y."/>
            <person name="McCabe E."/>
            <person name="Mitchell M."/>
            <person name="Jenkins C."/>
            <person name="Fanning S."/>
        </authorList>
    </citation>
    <scope>NUCLEOTIDE SEQUENCE [LARGE SCALE GENOMIC DNA]</scope>
    <source>
        <strain evidence="2">NCTC 14382</strain>
    </source>
</reference>
<accession>A0A857EZI4</accession>
<dbReference type="InterPro" id="IPR009057">
    <property type="entry name" value="Homeodomain-like_sf"/>
</dbReference>
<dbReference type="Proteomes" id="UP000464402">
    <property type="component" value="Chromosome"/>
</dbReference>
<dbReference type="SUPFAM" id="SSF48498">
    <property type="entry name" value="Tetracyclin repressor-like, C-terminal domain"/>
    <property type="match status" value="1"/>
</dbReference>
<dbReference type="KEGG" id="yca:F0T03_12150"/>
<keyword evidence="2" id="KW-1185">Reference proteome</keyword>
<gene>
    <name evidence="1" type="ORF">F0T03_12150</name>
</gene>
<evidence type="ECO:0000313" key="2">
    <source>
        <dbReference type="Proteomes" id="UP000464402"/>
    </source>
</evidence>
<dbReference type="Gene3D" id="1.10.357.10">
    <property type="entry name" value="Tetracycline Repressor, domain 2"/>
    <property type="match status" value="1"/>
</dbReference>
<evidence type="ECO:0000313" key="1">
    <source>
        <dbReference type="EMBL" id="QHB32847.1"/>
    </source>
</evidence>
<organism evidence="1 2">
    <name type="scientific">Yersinia canariae</name>
    <dbReference type="NCBI Taxonomy" id="2607663"/>
    <lineage>
        <taxon>Bacteria</taxon>
        <taxon>Pseudomonadati</taxon>
        <taxon>Pseudomonadota</taxon>
        <taxon>Gammaproteobacteria</taxon>
        <taxon>Enterobacterales</taxon>
        <taxon>Yersiniaceae</taxon>
        <taxon>Yersinia</taxon>
    </lineage>
</organism>
<dbReference type="EMBL" id="CP043727">
    <property type="protein sequence ID" value="QHB32847.1"/>
    <property type="molecule type" value="Genomic_DNA"/>
</dbReference>
<dbReference type="AlphaFoldDB" id="A0A857EZI4"/>
<name>A0A857EZI4_9GAMM</name>
<protein>
    <submittedName>
        <fullName evidence="1">TetR/AcrR family transcriptional regulator</fullName>
    </submittedName>
</protein>
<sequence>MGYFHIMSLDNDRLMIGLAAILAKSPNATYLEIAERIGVSRATLYRFCGNREELIHRILKYAATKLTENIQAIRLEDGHPIEALNRLLESELKDRPLHSFLSEFWSSSHELNSELLPTVLTYEKVLDNFFLRGQREGVFRIDIPAAVLNENLTWLLIGLMDAERRGRIARASVLETAKLLFLEGAEPH</sequence>